<organism evidence="1 2">
    <name type="scientific">Leptospira santarosai serovar Arenal str. MAVJ 401</name>
    <dbReference type="NCBI Taxonomy" id="1049976"/>
    <lineage>
        <taxon>Bacteria</taxon>
        <taxon>Pseudomonadati</taxon>
        <taxon>Spirochaetota</taxon>
        <taxon>Spirochaetia</taxon>
        <taxon>Leptospirales</taxon>
        <taxon>Leptospiraceae</taxon>
        <taxon>Leptospira</taxon>
    </lineage>
</organism>
<dbReference type="AlphaFoldDB" id="M6JTJ0"/>
<sequence length="51" mass="5790">MIDVELKISLETPIRKGIRFCLETGIESCSLVFLIIYELSASQNLKCRNSN</sequence>
<evidence type="ECO:0000313" key="2">
    <source>
        <dbReference type="Proteomes" id="UP000012106"/>
    </source>
</evidence>
<accession>M6JTJ0</accession>
<evidence type="ECO:0000313" key="1">
    <source>
        <dbReference type="EMBL" id="EMN22885.1"/>
    </source>
</evidence>
<name>M6JTJ0_9LEPT</name>
<dbReference type="EMBL" id="AHMU02000022">
    <property type="protein sequence ID" value="EMN22885.1"/>
    <property type="molecule type" value="Genomic_DNA"/>
</dbReference>
<dbReference type="Proteomes" id="UP000012106">
    <property type="component" value="Unassembled WGS sequence"/>
</dbReference>
<proteinExistence type="predicted"/>
<gene>
    <name evidence="1" type="ORF">LEP1GSC063_1780</name>
</gene>
<comment type="caution">
    <text evidence="1">The sequence shown here is derived from an EMBL/GenBank/DDBJ whole genome shotgun (WGS) entry which is preliminary data.</text>
</comment>
<reference evidence="1 2" key="1">
    <citation type="submission" date="2013-01" db="EMBL/GenBank/DDBJ databases">
        <authorList>
            <person name="Harkins D.M."/>
            <person name="Durkin A.S."/>
            <person name="Brinkac L.M."/>
            <person name="Haft D.H."/>
            <person name="Selengut J.D."/>
            <person name="Sanka R."/>
            <person name="DePew J."/>
            <person name="Purushe J."/>
            <person name="Hartskeerl R.A."/>
            <person name="Ahmed A."/>
            <person name="van der Linden H."/>
            <person name="Goris M.G.A."/>
            <person name="Vinetz J.M."/>
            <person name="Sutton G.G."/>
            <person name="Nierman W.C."/>
            <person name="Fouts D.E."/>
        </authorList>
    </citation>
    <scope>NUCLEOTIDE SEQUENCE [LARGE SCALE GENOMIC DNA]</scope>
    <source>
        <strain evidence="1 2">MAVJ 401</strain>
    </source>
</reference>
<protein>
    <submittedName>
        <fullName evidence="1">Uncharacterized protein</fullName>
    </submittedName>
</protein>